<dbReference type="GO" id="GO:0003729">
    <property type="term" value="F:mRNA binding"/>
    <property type="evidence" value="ECO:0007669"/>
    <property type="project" value="TreeGrafter"/>
</dbReference>
<sequence>MSGGASILSPEKRIEVNPFDVDAWNLLLRESQARPIDQARSFYESLVTQFPSAGRYWKAYIDHELRSKNFENVENLFQRCLIHVLNIELWKSYVHYVREAKGHLPSFRETMAEAYNFALDKVGLDVNSYPIYSDYIAFLKAVPAAGQYAENQRITAVRKIFQQAVSKPIINVEALWAEYCNYEKNVNSTLAEKLISERGKDYALAKKTLKALEATTRGLNRQAVSVPPRGSLTELKQLELWRKYIEWEKSNPLETEEYGQFARRVVYAYEQALLCLGYYPEIWYDAAAFLQHAAKTLEDKGDVKQAQQMTNDAQQLYERAINGLMKESPLIYYAYADFEEQRRKYDNVKKIYDKLLEIESLDPTLTYIQLMKFARRTEGVRSARLVFKRARDDVRSRHHVFVAAALIEYYCSKDKEVAMRVFDLGLKKYGDDPDYACAYVEFLTHLNEDNNTRVVFERILTSGSMPPERSGEIWDKYLEFETLVGDLTSTLKVDQRRRETLKNDAEVPQTNMIIDRYKFMNLMPCTIEQLKMMGYNKQYKPSSSTATNGMIGSSISNGSSGAAPNQPGFSASGQRIHGPQAASALMGGGKGGHLDIAGYPRPDTDQMIPFKPRTKTNTSYHPVPGGVYPPPSSVAHLMSLLPPPYTFIGPFVNVEKLMAIFAKYEPPAAKKDDAPIENGTMLGPMRVEDVKKEMYQLVATTTDPNLAIGSASSYDNPSTSQKRKRPGGGDSDSDDEMGGRPSTSAKDVYKRRMNQRGE</sequence>
<dbReference type="FunFam" id="1.25.40.1040:FF:000002">
    <property type="entry name" value="Cleavage stimulation factor subunit 3"/>
    <property type="match status" value="1"/>
</dbReference>
<dbReference type="SUPFAM" id="SSF48452">
    <property type="entry name" value="TPR-like"/>
    <property type="match status" value="1"/>
</dbReference>
<name>A0A2A2J4X1_9BILA</name>
<feature type="region of interest" description="Disordered" evidence="4">
    <location>
        <begin position="541"/>
        <end position="618"/>
    </location>
</feature>
<dbReference type="GO" id="GO:0005634">
    <property type="term" value="C:nucleus"/>
    <property type="evidence" value="ECO:0007669"/>
    <property type="project" value="UniProtKB-SubCell"/>
</dbReference>
<feature type="compositionally biased region" description="Low complexity" evidence="4">
    <location>
        <begin position="548"/>
        <end position="561"/>
    </location>
</feature>
<dbReference type="PANTHER" id="PTHR19980:SF0">
    <property type="entry name" value="CLEAVAGE STIMULATION FACTOR SUBUNIT 3"/>
    <property type="match status" value="1"/>
</dbReference>
<evidence type="ECO:0000313" key="6">
    <source>
        <dbReference type="EMBL" id="PAV56737.1"/>
    </source>
</evidence>
<keyword evidence="3" id="KW-0539">Nucleus</keyword>
<dbReference type="EMBL" id="LIAE01010679">
    <property type="protein sequence ID" value="PAV56737.1"/>
    <property type="molecule type" value="Genomic_DNA"/>
</dbReference>
<feature type="region of interest" description="Disordered" evidence="4">
    <location>
        <begin position="705"/>
        <end position="758"/>
    </location>
</feature>
<feature type="domain" description="Suppressor of forked" evidence="5">
    <location>
        <begin position="9"/>
        <end position="529"/>
    </location>
</feature>
<reference evidence="6 7" key="1">
    <citation type="journal article" date="2017" name="Curr. Biol.">
        <title>Genome architecture and evolution of a unichromosomal asexual nematode.</title>
        <authorList>
            <person name="Fradin H."/>
            <person name="Zegar C."/>
            <person name="Gutwein M."/>
            <person name="Lucas J."/>
            <person name="Kovtun M."/>
            <person name="Corcoran D."/>
            <person name="Baugh L.R."/>
            <person name="Kiontke K."/>
            <person name="Gunsalus K."/>
            <person name="Fitch D.H."/>
            <person name="Piano F."/>
        </authorList>
    </citation>
    <scope>NUCLEOTIDE SEQUENCE [LARGE SCALE GENOMIC DNA]</scope>
    <source>
        <strain evidence="6">PF1309</strain>
    </source>
</reference>
<organism evidence="6 7">
    <name type="scientific">Diploscapter pachys</name>
    <dbReference type="NCBI Taxonomy" id="2018661"/>
    <lineage>
        <taxon>Eukaryota</taxon>
        <taxon>Metazoa</taxon>
        <taxon>Ecdysozoa</taxon>
        <taxon>Nematoda</taxon>
        <taxon>Chromadorea</taxon>
        <taxon>Rhabditida</taxon>
        <taxon>Rhabditina</taxon>
        <taxon>Rhabditomorpha</taxon>
        <taxon>Rhabditoidea</taxon>
        <taxon>Rhabditidae</taxon>
        <taxon>Diploscapter</taxon>
    </lineage>
</organism>
<dbReference type="InterPro" id="IPR045243">
    <property type="entry name" value="Rna14-like"/>
</dbReference>
<evidence type="ECO:0000313" key="7">
    <source>
        <dbReference type="Proteomes" id="UP000218231"/>
    </source>
</evidence>
<evidence type="ECO:0000256" key="4">
    <source>
        <dbReference type="SAM" id="MobiDB-lite"/>
    </source>
</evidence>
<keyword evidence="2" id="KW-0677">Repeat</keyword>
<evidence type="ECO:0000259" key="5">
    <source>
        <dbReference type="Pfam" id="PF05843"/>
    </source>
</evidence>
<dbReference type="SMART" id="SM00386">
    <property type="entry name" value="HAT"/>
    <property type="match status" value="11"/>
</dbReference>
<dbReference type="OrthoDB" id="26282at2759"/>
<evidence type="ECO:0000256" key="3">
    <source>
        <dbReference type="ARBA" id="ARBA00023242"/>
    </source>
</evidence>
<evidence type="ECO:0000256" key="2">
    <source>
        <dbReference type="ARBA" id="ARBA00022737"/>
    </source>
</evidence>
<keyword evidence="7" id="KW-1185">Reference proteome</keyword>
<dbReference type="AlphaFoldDB" id="A0A2A2J4X1"/>
<dbReference type="Pfam" id="PF05843">
    <property type="entry name" value="Suf"/>
    <property type="match status" value="1"/>
</dbReference>
<gene>
    <name evidence="6" type="ORF">WR25_05004</name>
</gene>
<protein>
    <recommendedName>
        <fullName evidence="5">Suppressor of forked domain-containing protein</fullName>
    </recommendedName>
</protein>
<comment type="caution">
    <text evidence="6">The sequence shown here is derived from an EMBL/GenBank/DDBJ whole genome shotgun (WGS) entry which is preliminary data.</text>
</comment>
<dbReference type="Proteomes" id="UP000218231">
    <property type="component" value="Unassembled WGS sequence"/>
</dbReference>
<feature type="compositionally biased region" description="Polar residues" evidence="4">
    <location>
        <begin position="705"/>
        <end position="720"/>
    </location>
</feature>
<dbReference type="STRING" id="2018661.A0A2A2J4X1"/>
<dbReference type="PANTHER" id="PTHR19980">
    <property type="entry name" value="RNA CLEAVAGE STIMULATION FACTOR"/>
    <property type="match status" value="1"/>
</dbReference>
<dbReference type="InterPro" id="IPR003107">
    <property type="entry name" value="HAT"/>
</dbReference>
<proteinExistence type="predicted"/>
<dbReference type="GO" id="GO:0031124">
    <property type="term" value="P:mRNA 3'-end processing"/>
    <property type="evidence" value="ECO:0007669"/>
    <property type="project" value="InterPro"/>
</dbReference>
<feature type="compositionally biased region" description="Basic and acidic residues" evidence="4">
    <location>
        <begin position="747"/>
        <end position="758"/>
    </location>
</feature>
<dbReference type="InterPro" id="IPR008847">
    <property type="entry name" value="Suf"/>
</dbReference>
<comment type="subcellular location">
    <subcellularLocation>
        <location evidence="1">Nucleus</location>
    </subcellularLocation>
</comment>
<dbReference type="InterPro" id="IPR011990">
    <property type="entry name" value="TPR-like_helical_dom_sf"/>
</dbReference>
<evidence type="ECO:0000256" key="1">
    <source>
        <dbReference type="ARBA" id="ARBA00004123"/>
    </source>
</evidence>
<dbReference type="Gene3D" id="1.25.40.1040">
    <property type="match status" value="1"/>
</dbReference>
<accession>A0A2A2J4X1</accession>